<dbReference type="GO" id="GO:0016757">
    <property type="term" value="F:glycosyltransferase activity"/>
    <property type="evidence" value="ECO:0007669"/>
    <property type="project" value="InterPro"/>
</dbReference>
<dbReference type="InterPro" id="IPR001296">
    <property type="entry name" value="Glyco_trans_1"/>
</dbReference>
<accession>A0A532UVQ7</accession>
<evidence type="ECO:0000259" key="1">
    <source>
        <dbReference type="Pfam" id="PF00534"/>
    </source>
</evidence>
<evidence type="ECO:0000313" key="2">
    <source>
        <dbReference type="EMBL" id="TKJ39023.1"/>
    </source>
</evidence>
<dbReference type="PANTHER" id="PTHR45947">
    <property type="entry name" value="SULFOQUINOVOSYL TRANSFERASE SQD2"/>
    <property type="match status" value="1"/>
</dbReference>
<feature type="domain" description="Glycosyl transferase family 1" evidence="1">
    <location>
        <begin position="186"/>
        <end position="341"/>
    </location>
</feature>
<gene>
    <name evidence="2" type="ORF">CEE37_11400</name>
</gene>
<comment type="caution">
    <text evidence="2">The sequence shown here is derived from an EMBL/GenBank/DDBJ whole genome shotgun (WGS) entry which is preliminary data.</text>
</comment>
<sequence>MKLLLIDPTLPHPGEAAKIRAFAGIGDIDLTVLTGNVQRDGTREVRIEQSNIEDVNLHIGRVTGKFPNRTIFLTELVKCLQKRPDVILAYSDTDHLLTLQIALTKGIITPKSKLIVQAWENQQKSMKSHPQANVLLYVLDSFLEKTVITIADGIAARNPEAREILTNRNLNIPVKVIPWAVDTDLFQEREEKSSEKFTVVYVGRLDRAKGIMDILKAVKDLHDVRVIIIGEGPYRKQLEGFAVDNRLDCTFTGSVDQPKLPDVLRGTDLFILPSRTTGRWAEQFGRAAVEAMAMDIPVIGSDSGSIPWVIGDPELIFKEGDISELREKICRFVADHSYYQAKSQYCLKRAREEFNWIRHAQTAVDFCREIA</sequence>
<reference evidence="2 3" key="1">
    <citation type="submission" date="2017-06" db="EMBL/GenBank/DDBJ databases">
        <title>Novel microbial phyla capable of carbon fixation and sulfur reduction in deep-sea sediments.</title>
        <authorList>
            <person name="Huang J."/>
            <person name="Baker B."/>
            <person name="Wang Y."/>
        </authorList>
    </citation>
    <scope>NUCLEOTIDE SEQUENCE [LARGE SCALE GENOMIC DNA]</scope>
    <source>
        <strain evidence="2">B3_LCP</strain>
    </source>
</reference>
<name>A0A532UVQ7_UNCL8</name>
<protein>
    <recommendedName>
        <fullName evidence="1">Glycosyl transferase family 1 domain-containing protein</fullName>
    </recommendedName>
</protein>
<dbReference type="PANTHER" id="PTHR45947:SF3">
    <property type="entry name" value="SULFOQUINOVOSYL TRANSFERASE SQD2"/>
    <property type="match status" value="1"/>
</dbReference>
<dbReference type="Proteomes" id="UP000319619">
    <property type="component" value="Unassembled WGS sequence"/>
</dbReference>
<proteinExistence type="predicted"/>
<dbReference type="CDD" id="cd03801">
    <property type="entry name" value="GT4_PimA-like"/>
    <property type="match status" value="1"/>
</dbReference>
<dbReference type="Gene3D" id="3.40.50.2000">
    <property type="entry name" value="Glycogen Phosphorylase B"/>
    <property type="match status" value="2"/>
</dbReference>
<organism evidence="2 3">
    <name type="scientific">candidate division LCP-89 bacterium B3_LCP</name>
    <dbReference type="NCBI Taxonomy" id="2012998"/>
    <lineage>
        <taxon>Bacteria</taxon>
        <taxon>Pseudomonadati</taxon>
        <taxon>Bacteria division LCP-89</taxon>
    </lineage>
</organism>
<dbReference type="SUPFAM" id="SSF53756">
    <property type="entry name" value="UDP-Glycosyltransferase/glycogen phosphorylase"/>
    <property type="match status" value="1"/>
</dbReference>
<evidence type="ECO:0000313" key="3">
    <source>
        <dbReference type="Proteomes" id="UP000319619"/>
    </source>
</evidence>
<dbReference type="AlphaFoldDB" id="A0A532UVQ7"/>
<dbReference type="EMBL" id="NJBN01000008">
    <property type="protein sequence ID" value="TKJ39023.1"/>
    <property type="molecule type" value="Genomic_DNA"/>
</dbReference>
<dbReference type="Pfam" id="PF00534">
    <property type="entry name" value="Glycos_transf_1"/>
    <property type="match status" value="1"/>
</dbReference>
<dbReference type="InterPro" id="IPR050194">
    <property type="entry name" value="Glycosyltransferase_grp1"/>
</dbReference>